<dbReference type="EMBL" id="LBMM01011401">
    <property type="protein sequence ID" value="KMQ86866.1"/>
    <property type="molecule type" value="Genomic_DNA"/>
</dbReference>
<organism evidence="1 2">
    <name type="scientific">Lasius niger</name>
    <name type="common">Black garden ant</name>
    <dbReference type="NCBI Taxonomy" id="67767"/>
    <lineage>
        <taxon>Eukaryota</taxon>
        <taxon>Metazoa</taxon>
        <taxon>Ecdysozoa</taxon>
        <taxon>Arthropoda</taxon>
        <taxon>Hexapoda</taxon>
        <taxon>Insecta</taxon>
        <taxon>Pterygota</taxon>
        <taxon>Neoptera</taxon>
        <taxon>Endopterygota</taxon>
        <taxon>Hymenoptera</taxon>
        <taxon>Apocrita</taxon>
        <taxon>Aculeata</taxon>
        <taxon>Formicoidea</taxon>
        <taxon>Formicidae</taxon>
        <taxon>Formicinae</taxon>
        <taxon>Lasius</taxon>
        <taxon>Lasius</taxon>
    </lineage>
</organism>
<keyword evidence="2" id="KW-1185">Reference proteome</keyword>
<dbReference type="Proteomes" id="UP000036403">
    <property type="component" value="Unassembled WGS sequence"/>
</dbReference>
<gene>
    <name evidence="1" type="ORF">RF55_14038</name>
</gene>
<dbReference type="PaxDb" id="67767-A0A0J7K9G7"/>
<comment type="caution">
    <text evidence="1">The sequence shown here is derived from an EMBL/GenBank/DDBJ whole genome shotgun (WGS) entry which is preliminary data.</text>
</comment>
<protein>
    <submittedName>
        <fullName evidence="1">Uncharacterized protein</fullName>
    </submittedName>
</protein>
<proteinExistence type="predicted"/>
<accession>A0A0J7K9G7</accession>
<name>A0A0J7K9G7_LASNI</name>
<dbReference type="AlphaFoldDB" id="A0A0J7K9G7"/>
<evidence type="ECO:0000313" key="1">
    <source>
        <dbReference type="EMBL" id="KMQ86866.1"/>
    </source>
</evidence>
<sequence length="68" mass="7570">MLLTTSILLAQIRKPPDIAKTHAVPDNTEKELHFPTPCRPILLLRFLASGILTSCRHNRHMGGLAMVI</sequence>
<reference evidence="1 2" key="1">
    <citation type="submission" date="2015-04" db="EMBL/GenBank/DDBJ databases">
        <title>Lasius niger genome sequencing.</title>
        <authorList>
            <person name="Konorov E.A."/>
            <person name="Nikitin M.A."/>
            <person name="Kirill M.V."/>
            <person name="Chang P."/>
        </authorList>
    </citation>
    <scope>NUCLEOTIDE SEQUENCE [LARGE SCALE GENOMIC DNA]</scope>
    <source>
        <tissue evidence="1">Whole</tissue>
    </source>
</reference>
<evidence type="ECO:0000313" key="2">
    <source>
        <dbReference type="Proteomes" id="UP000036403"/>
    </source>
</evidence>